<dbReference type="RefSeq" id="WP_184386114.1">
    <property type="nucleotide sequence ID" value="NZ_JACIDJ010000007.1"/>
</dbReference>
<accession>A0A840AH53</accession>
<comment type="caution">
    <text evidence="1">The sequence shown here is derived from an EMBL/GenBank/DDBJ whole genome shotgun (WGS) entry which is preliminary data.</text>
</comment>
<protein>
    <submittedName>
        <fullName evidence="1">Uncharacterized protein</fullName>
    </submittedName>
</protein>
<gene>
    <name evidence="1" type="ORF">GGQ83_003360</name>
</gene>
<dbReference type="Proteomes" id="UP000553193">
    <property type="component" value="Unassembled WGS sequence"/>
</dbReference>
<reference evidence="1 2" key="1">
    <citation type="submission" date="2020-08" db="EMBL/GenBank/DDBJ databases">
        <title>Genomic Encyclopedia of Type Strains, Phase IV (KMG-IV): sequencing the most valuable type-strain genomes for metagenomic binning, comparative biology and taxonomic classification.</title>
        <authorList>
            <person name="Goeker M."/>
        </authorList>
    </citation>
    <scope>NUCLEOTIDE SEQUENCE [LARGE SCALE GENOMIC DNA]</scope>
    <source>
        <strain evidence="1 2">DSM 19979</strain>
    </source>
</reference>
<evidence type="ECO:0000313" key="1">
    <source>
        <dbReference type="EMBL" id="MBB3899893.1"/>
    </source>
</evidence>
<evidence type="ECO:0000313" key="2">
    <source>
        <dbReference type="Proteomes" id="UP000553193"/>
    </source>
</evidence>
<organism evidence="1 2">
    <name type="scientific">Roseococcus suduntuyensis</name>
    <dbReference type="NCBI Taxonomy" id="455361"/>
    <lineage>
        <taxon>Bacteria</taxon>
        <taxon>Pseudomonadati</taxon>
        <taxon>Pseudomonadota</taxon>
        <taxon>Alphaproteobacteria</taxon>
        <taxon>Acetobacterales</taxon>
        <taxon>Roseomonadaceae</taxon>
        <taxon>Roseococcus</taxon>
    </lineage>
</organism>
<dbReference type="EMBL" id="JACIDJ010000007">
    <property type="protein sequence ID" value="MBB3899893.1"/>
    <property type="molecule type" value="Genomic_DNA"/>
</dbReference>
<sequence length="130" mass="14211">MITLGPFAVGQDGTLSPRAPGLRPALRFAWRGRRCEAEWKDEKLQLRALAGRIPSTVDKGQARSRSFAAAATLPPELPEGWRLRLTPDHQLTFELDAPAQPTAVALVGTIVRFAMALDPYLDRLEAAGTH</sequence>
<keyword evidence="2" id="KW-1185">Reference proteome</keyword>
<name>A0A840AH53_9PROT</name>
<dbReference type="AlphaFoldDB" id="A0A840AH53"/>
<proteinExistence type="predicted"/>